<evidence type="ECO:0000256" key="9">
    <source>
        <dbReference type="ARBA" id="ARBA00023065"/>
    </source>
</evidence>
<name>A0A0F7K408_9GAMM</name>
<gene>
    <name evidence="14" type="ORF">AAY24_16400</name>
</gene>
<dbReference type="InterPro" id="IPR038377">
    <property type="entry name" value="Na/Glc_symporter_sf"/>
</dbReference>
<keyword evidence="8" id="KW-0915">Sodium</keyword>
<feature type="transmembrane region" description="Helical" evidence="13">
    <location>
        <begin position="337"/>
        <end position="354"/>
    </location>
</feature>
<evidence type="ECO:0000256" key="10">
    <source>
        <dbReference type="ARBA" id="ARBA00023136"/>
    </source>
</evidence>
<accession>A0A0F7K408</accession>
<feature type="transmembrane region" description="Helical" evidence="13">
    <location>
        <begin position="391"/>
        <end position="409"/>
    </location>
</feature>
<dbReference type="Proteomes" id="UP000034410">
    <property type="component" value="Chromosome"/>
</dbReference>
<dbReference type="GO" id="GO:0046942">
    <property type="term" value="P:carboxylic acid transport"/>
    <property type="evidence" value="ECO:0007669"/>
    <property type="project" value="UniProtKB-ARBA"/>
</dbReference>
<feature type="transmembrane region" description="Helical" evidence="13">
    <location>
        <begin position="213"/>
        <end position="233"/>
    </location>
</feature>
<dbReference type="PATRIC" id="fig|1543721.4.peg.3387"/>
<keyword evidence="5 13" id="KW-0812">Transmembrane</keyword>
<feature type="transmembrane region" description="Helical" evidence="13">
    <location>
        <begin position="429"/>
        <end position="449"/>
    </location>
</feature>
<evidence type="ECO:0000256" key="11">
    <source>
        <dbReference type="ARBA" id="ARBA00023201"/>
    </source>
</evidence>
<keyword evidence="15" id="KW-1185">Reference proteome</keyword>
<evidence type="ECO:0000256" key="8">
    <source>
        <dbReference type="ARBA" id="ARBA00023053"/>
    </source>
</evidence>
<keyword evidence="10 13" id="KW-0472">Membrane</keyword>
<proteinExistence type="inferred from homology"/>
<dbReference type="InterPro" id="IPR018212">
    <property type="entry name" value="Na/solute_symporter_CS"/>
</dbReference>
<keyword evidence="3" id="KW-0813">Transport</keyword>
<comment type="subcellular location">
    <subcellularLocation>
        <location evidence="1">Cell membrane</location>
        <topology evidence="1">Multi-pass membrane protein</topology>
    </subcellularLocation>
</comment>
<dbReference type="PROSITE" id="PS50283">
    <property type="entry name" value="NA_SOLUT_SYMP_3"/>
    <property type="match status" value="1"/>
</dbReference>
<feature type="transmembrane region" description="Helical" evidence="13">
    <location>
        <begin position="67"/>
        <end position="88"/>
    </location>
</feature>
<feature type="transmembrane region" description="Helical" evidence="13">
    <location>
        <begin position="298"/>
        <end position="325"/>
    </location>
</feature>
<evidence type="ECO:0000256" key="4">
    <source>
        <dbReference type="ARBA" id="ARBA00022475"/>
    </source>
</evidence>
<evidence type="ECO:0000313" key="14">
    <source>
        <dbReference type="EMBL" id="AKH21668.1"/>
    </source>
</evidence>
<comment type="similarity">
    <text evidence="2">Belongs to the sodium:solute symporter (SSF) (TC 2.A.21) family.</text>
</comment>
<keyword evidence="7 13" id="KW-1133">Transmembrane helix</keyword>
<evidence type="ECO:0000256" key="6">
    <source>
        <dbReference type="ARBA" id="ARBA00022847"/>
    </source>
</evidence>
<keyword evidence="11" id="KW-0739">Sodium transport</keyword>
<dbReference type="InterPro" id="IPR050277">
    <property type="entry name" value="Sodium:Solute_Symporter"/>
</dbReference>
<feature type="transmembrane region" description="Helical" evidence="13">
    <location>
        <begin position="360"/>
        <end position="384"/>
    </location>
</feature>
<reference evidence="14 15" key="1">
    <citation type="journal article" date="2015" name="Genome Announc.">
        <title>Complete Genome Sequence of Sedimenticola thiotaurini Strain SIP-G1, a Polyphosphate- and Polyhydroxyalkanoate-Accumulating Sulfur-Oxidizing Gammaproteobacterium Isolated from Salt Marsh Sediments.</title>
        <authorList>
            <person name="Flood B.E."/>
            <person name="Jones D.S."/>
            <person name="Bailey J.V."/>
        </authorList>
    </citation>
    <scope>NUCLEOTIDE SEQUENCE [LARGE SCALE GENOMIC DNA]</scope>
    <source>
        <strain evidence="14 15">SIP-G1</strain>
    </source>
</reference>
<evidence type="ECO:0000256" key="5">
    <source>
        <dbReference type="ARBA" id="ARBA00022692"/>
    </source>
</evidence>
<evidence type="ECO:0000256" key="1">
    <source>
        <dbReference type="ARBA" id="ARBA00004651"/>
    </source>
</evidence>
<dbReference type="AlphaFoldDB" id="A0A0F7K408"/>
<keyword evidence="4" id="KW-1003">Cell membrane</keyword>
<dbReference type="GO" id="GO:0006814">
    <property type="term" value="P:sodium ion transport"/>
    <property type="evidence" value="ECO:0007669"/>
    <property type="project" value="UniProtKB-KW"/>
</dbReference>
<feature type="transmembrane region" description="Helical" evidence="13">
    <location>
        <begin position="182"/>
        <end position="201"/>
    </location>
</feature>
<dbReference type="PROSITE" id="PS00456">
    <property type="entry name" value="NA_SOLUT_SYMP_1"/>
    <property type="match status" value="1"/>
</dbReference>
<feature type="transmembrane region" description="Helical" evidence="13">
    <location>
        <begin position="149"/>
        <end position="170"/>
    </location>
</feature>
<evidence type="ECO:0000256" key="3">
    <source>
        <dbReference type="ARBA" id="ARBA00022448"/>
    </source>
</evidence>
<organism evidence="14 15">
    <name type="scientific">Sedimenticola thiotaurini</name>
    <dbReference type="NCBI Taxonomy" id="1543721"/>
    <lineage>
        <taxon>Bacteria</taxon>
        <taxon>Pseudomonadati</taxon>
        <taxon>Pseudomonadota</taxon>
        <taxon>Gammaproteobacteria</taxon>
        <taxon>Chromatiales</taxon>
        <taxon>Sedimenticolaceae</taxon>
        <taxon>Sedimenticola</taxon>
    </lineage>
</organism>
<dbReference type="KEGG" id="seds:AAY24_16400"/>
<dbReference type="Gene3D" id="1.20.1730.10">
    <property type="entry name" value="Sodium/glucose cotransporter"/>
    <property type="match status" value="1"/>
</dbReference>
<keyword evidence="6" id="KW-0769">Symport</keyword>
<evidence type="ECO:0000256" key="13">
    <source>
        <dbReference type="SAM" id="Phobius"/>
    </source>
</evidence>
<dbReference type="GO" id="GO:0005886">
    <property type="term" value="C:plasma membrane"/>
    <property type="evidence" value="ECO:0007669"/>
    <property type="project" value="UniProtKB-SubCell"/>
</dbReference>
<feature type="transmembrane region" description="Helical" evidence="13">
    <location>
        <begin position="118"/>
        <end position="143"/>
    </location>
</feature>
<sequence>MDFTLPLIVATVALFSVLLSSSAKDSNSFFKGVSATGRPPGLITLTLSQVTTWIFARSLMNAAILGYYYGIWGTLAYAAYYLSFLTGGKIIDHLRFNRGYDSVQAFLLDRFGQVGSTCYNFVVGLRLISEVFANLLVIGILFGVAGSQAYTLAVIGLALVTLTYSMIGGLHASLRTDLLQMLLFIAVLLVLVLSAIGSGHLTLAALNFKPFDITSPGPILLIVALLQIWSYPMHDPVMMDRGFLADRDTTRRSFLHAAWISMLCILLFGGLGVMAGAHGSSGENMHQVLSRLLGELPMLLFSAALVISAMSTLDSTLASASRLVVVNMGMLPASLHNGRMIMALFMLLGLVLLFTGNQDLFSAVAVSGTASLYLAPVVFFSLWGGREQIPLWSYLGAFLLAVAGAALYFTESAGHSQWLGELHKYTKLLYISITVLAIGCLLFWVGDALSSRRRTPLASTV</sequence>
<comment type="catalytic activity">
    <reaction evidence="12">
        <text>L-proline(in) + Na(+)(in) = L-proline(out) + Na(+)(out)</text>
        <dbReference type="Rhea" id="RHEA:28967"/>
        <dbReference type="ChEBI" id="CHEBI:29101"/>
        <dbReference type="ChEBI" id="CHEBI:60039"/>
    </reaction>
</comment>
<dbReference type="PANTHER" id="PTHR48086">
    <property type="entry name" value="SODIUM/PROLINE SYMPORTER-RELATED"/>
    <property type="match status" value="1"/>
</dbReference>
<dbReference type="InterPro" id="IPR001734">
    <property type="entry name" value="Na/solute_symporter"/>
</dbReference>
<dbReference type="OrthoDB" id="1190692at2"/>
<evidence type="ECO:0000256" key="2">
    <source>
        <dbReference type="ARBA" id="ARBA00006434"/>
    </source>
</evidence>
<protein>
    <submittedName>
        <fullName evidence="14">Sodium:proline symporter</fullName>
    </submittedName>
</protein>
<dbReference type="EMBL" id="CP011412">
    <property type="protein sequence ID" value="AKH21668.1"/>
    <property type="molecule type" value="Genomic_DNA"/>
</dbReference>
<dbReference type="GO" id="GO:0015293">
    <property type="term" value="F:symporter activity"/>
    <property type="evidence" value="ECO:0007669"/>
    <property type="project" value="UniProtKB-KW"/>
</dbReference>
<evidence type="ECO:0000256" key="7">
    <source>
        <dbReference type="ARBA" id="ARBA00022989"/>
    </source>
</evidence>
<feature type="transmembrane region" description="Helical" evidence="13">
    <location>
        <begin position="254"/>
        <end position="278"/>
    </location>
</feature>
<dbReference type="RefSeq" id="WP_046860589.1">
    <property type="nucleotide sequence ID" value="NZ_CP011412.1"/>
</dbReference>
<evidence type="ECO:0000256" key="12">
    <source>
        <dbReference type="ARBA" id="ARBA00033708"/>
    </source>
</evidence>
<dbReference type="PANTHER" id="PTHR48086:SF3">
    <property type="entry name" value="SODIUM_PROLINE SYMPORTER"/>
    <property type="match status" value="1"/>
</dbReference>
<evidence type="ECO:0000313" key="15">
    <source>
        <dbReference type="Proteomes" id="UP000034410"/>
    </source>
</evidence>
<keyword evidence="9" id="KW-0406">Ion transport</keyword>